<name>A0ABV3DD29_9ACTN</name>
<sequence>MVVGPHAAAHVECTLALVETVRNRPARAARALADARALAPGLPRIAAVERWCGESAVPLGPHAVSEPALE</sequence>
<dbReference type="EMBL" id="JBEZFP010000016">
    <property type="protein sequence ID" value="MEU8133651.1"/>
    <property type="molecule type" value="Genomic_DNA"/>
</dbReference>
<proteinExistence type="predicted"/>
<reference evidence="1 2" key="1">
    <citation type="submission" date="2024-06" db="EMBL/GenBank/DDBJ databases">
        <title>The Natural Products Discovery Center: Release of the First 8490 Sequenced Strains for Exploring Actinobacteria Biosynthetic Diversity.</title>
        <authorList>
            <person name="Kalkreuter E."/>
            <person name="Kautsar S.A."/>
            <person name="Yang D."/>
            <person name="Bader C.D."/>
            <person name="Teijaro C.N."/>
            <person name="Fluegel L."/>
            <person name="Davis C.M."/>
            <person name="Simpson J.R."/>
            <person name="Lauterbach L."/>
            <person name="Steele A.D."/>
            <person name="Gui C."/>
            <person name="Meng S."/>
            <person name="Li G."/>
            <person name="Viehrig K."/>
            <person name="Ye F."/>
            <person name="Su P."/>
            <person name="Kiefer A.F."/>
            <person name="Nichols A."/>
            <person name="Cepeda A.J."/>
            <person name="Yan W."/>
            <person name="Fan B."/>
            <person name="Jiang Y."/>
            <person name="Adhikari A."/>
            <person name="Zheng C.-J."/>
            <person name="Schuster L."/>
            <person name="Cowan T.M."/>
            <person name="Smanski M.J."/>
            <person name="Chevrette M.G."/>
            <person name="De Carvalho L.P.S."/>
            <person name="Shen B."/>
        </authorList>
    </citation>
    <scope>NUCLEOTIDE SEQUENCE [LARGE SCALE GENOMIC DNA]</scope>
    <source>
        <strain evidence="1 2">NPDC048946</strain>
    </source>
</reference>
<protein>
    <submittedName>
        <fullName evidence="1">Uncharacterized protein</fullName>
    </submittedName>
</protein>
<comment type="caution">
    <text evidence="1">The sequence shown here is derived from an EMBL/GenBank/DDBJ whole genome shotgun (WGS) entry which is preliminary data.</text>
</comment>
<organism evidence="1 2">
    <name type="scientific">Streptodolium elevatio</name>
    <dbReference type="NCBI Taxonomy" id="3157996"/>
    <lineage>
        <taxon>Bacteria</taxon>
        <taxon>Bacillati</taxon>
        <taxon>Actinomycetota</taxon>
        <taxon>Actinomycetes</taxon>
        <taxon>Kitasatosporales</taxon>
        <taxon>Streptomycetaceae</taxon>
        <taxon>Streptodolium</taxon>
    </lineage>
</organism>
<evidence type="ECO:0000313" key="1">
    <source>
        <dbReference type="EMBL" id="MEU8133651.1"/>
    </source>
</evidence>
<gene>
    <name evidence="1" type="ORF">AB0C36_09100</name>
</gene>
<keyword evidence="2" id="KW-1185">Reference proteome</keyword>
<evidence type="ECO:0000313" key="2">
    <source>
        <dbReference type="Proteomes" id="UP001551482"/>
    </source>
</evidence>
<dbReference type="Proteomes" id="UP001551482">
    <property type="component" value="Unassembled WGS sequence"/>
</dbReference>
<dbReference type="RefSeq" id="WP_358351491.1">
    <property type="nucleotide sequence ID" value="NZ_JBEZFP010000016.1"/>
</dbReference>
<accession>A0ABV3DD29</accession>